<evidence type="ECO:0000313" key="1">
    <source>
        <dbReference type="EMBL" id="AVQ19179.1"/>
    </source>
</evidence>
<accession>A0ABN5JAB5</accession>
<evidence type="ECO:0000313" key="2">
    <source>
        <dbReference type="Proteomes" id="UP000240258"/>
    </source>
</evidence>
<gene>
    <name evidence="1" type="ORF">C4N19_08755</name>
</gene>
<dbReference type="Proteomes" id="UP000240258">
    <property type="component" value="Chromosome"/>
</dbReference>
<protein>
    <submittedName>
        <fullName evidence="1">Uncharacterized protein</fullName>
    </submittedName>
</protein>
<sequence>MPEITNKVLGAVIVLIFGALSAFSGWLWTSVSKHNETLTSHETKIITIEDKVKEMDKDFDKLGDVYVTRRELNIILENIDTKLSNVSMNVNNMQVSTQAINEKLDKLTEKLYQK</sequence>
<dbReference type="RefSeq" id="WP_005885060.1">
    <property type="nucleotide sequence ID" value="NZ_CP028102.1"/>
</dbReference>
<reference evidence="2" key="1">
    <citation type="journal article" date="2018" name="MSphere">
        <title>Fusobacterium Genomics Using MinION and Illumina Sequencing Enables Genome Completion and Correction.</title>
        <authorList>
            <person name="Todd S.M."/>
            <person name="Settlage R.E."/>
            <person name="Lahmers K.K."/>
            <person name="Slade D.J."/>
        </authorList>
    </citation>
    <scope>NUCLEOTIDE SEQUENCE [LARGE SCALE GENOMIC DNA]</scope>
    <source>
        <strain evidence="2">ATCC 9817</strain>
    </source>
</reference>
<dbReference type="EMBL" id="CP028102">
    <property type="protein sequence ID" value="AVQ19179.1"/>
    <property type="molecule type" value="Genomic_DNA"/>
</dbReference>
<proteinExistence type="predicted"/>
<keyword evidence="2" id="KW-1185">Reference proteome</keyword>
<organism evidence="1 2">
    <name type="scientific">Fusobacterium mortiferum ATCC 9817</name>
    <dbReference type="NCBI Taxonomy" id="469616"/>
    <lineage>
        <taxon>Bacteria</taxon>
        <taxon>Fusobacteriati</taxon>
        <taxon>Fusobacteriota</taxon>
        <taxon>Fusobacteriia</taxon>
        <taxon>Fusobacteriales</taxon>
        <taxon>Fusobacteriaceae</taxon>
        <taxon>Fusobacterium</taxon>
    </lineage>
</organism>
<dbReference type="GeneID" id="62763615"/>
<name>A0ABN5JAB5_FUSMR</name>